<evidence type="ECO:0000313" key="8">
    <source>
        <dbReference type="Proteomes" id="UP001183817"/>
    </source>
</evidence>
<name>A0ABU2BH29_9MICC</name>
<dbReference type="PRINTS" id="PR00411">
    <property type="entry name" value="PNDRDTASEI"/>
</dbReference>
<dbReference type="PRINTS" id="PR00368">
    <property type="entry name" value="FADPNR"/>
</dbReference>
<dbReference type="Pfam" id="PF07992">
    <property type="entry name" value="Pyr_redox_2"/>
    <property type="match status" value="1"/>
</dbReference>
<feature type="domain" description="FAD/NAD(P)-binding" evidence="5">
    <location>
        <begin position="13"/>
        <end position="313"/>
    </location>
</feature>
<dbReference type="Gene3D" id="3.50.50.60">
    <property type="entry name" value="FAD/NAD(P)-binding domain"/>
    <property type="match status" value="2"/>
</dbReference>
<evidence type="ECO:0000259" key="5">
    <source>
        <dbReference type="Pfam" id="PF07992"/>
    </source>
</evidence>
<comment type="caution">
    <text evidence="7">The sequence shown here is derived from an EMBL/GenBank/DDBJ whole genome shotgun (WGS) entry which is preliminary data.</text>
</comment>
<feature type="domain" description="Reductase C-terminal" evidence="6">
    <location>
        <begin position="332"/>
        <end position="415"/>
    </location>
</feature>
<gene>
    <name evidence="7" type="ORF">J2S64_001591</name>
</gene>
<dbReference type="InterPro" id="IPR050446">
    <property type="entry name" value="FAD-oxidoreductase/Apoptosis"/>
</dbReference>
<evidence type="ECO:0000256" key="4">
    <source>
        <dbReference type="ARBA" id="ARBA00023002"/>
    </source>
</evidence>
<reference evidence="7 8" key="1">
    <citation type="submission" date="2023-07" db="EMBL/GenBank/DDBJ databases">
        <title>Sequencing the genomes of 1000 actinobacteria strains.</title>
        <authorList>
            <person name="Klenk H.-P."/>
        </authorList>
    </citation>
    <scope>NUCLEOTIDE SEQUENCE [LARGE SCALE GENOMIC DNA]</scope>
    <source>
        <strain evidence="7 8">DSM 20167</strain>
    </source>
</reference>
<evidence type="ECO:0000259" key="6">
    <source>
        <dbReference type="Pfam" id="PF14759"/>
    </source>
</evidence>
<dbReference type="InterPro" id="IPR016156">
    <property type="entry name" value="FAD/NAD-linked_Rdtase_dimer_sf"/>
</dbReference>
<dbReference type="EC" id="1.18.1.3" evidence="7"/>
<evidence type="ECO:0000256" key="3">
    <source>
        <dbReference type="ARBA" id="ARBA00022827"/>
    </source>
</evidence>
<accession>A0ABU2BH29</accession>
<dbReference type="InterPro" id="IPR028202">
    <property type="entry name" value="Reductase_C"/>
</dbReference>
<keyword evidence="3" id="KW-0274">FAD</keyword>
<dbReference type="PANTHER" id="PTHR43557">
    <property type="entry name" value="APOPTOSIS-INDUCING FACTOR 1"/>
    <property type="match status" value="1"/>
</dbReference>
<proteinExistence type="predicted"/>
<dbReference type="GO" id="GO:0051213">
    <property type="term" value="F:dioxygenase activity"/>
    <property type="evidence" value="ECO:0007669"/>
    <property type="project" value="UniProtKB-KW"/>
</dbReference>
<dbReference type="RefSeq" id="WP_264268558.1">
    <property type="nucleotide sequence ID" value="NZ_BAAAWO010000001.1"/>
</dbReference>
<dbReference type="Proteomes" id="UP001183817">
    <property type="component" value="Unassembled WGS sequence"/>
</dbReference>
<keyword evidence="7" id="KW-0223">Dioxygenase</keyword>
<sequence>MNHIATPRISARTLIIGAGQAGLQLAATLRELGDTAPITVVGGESRPPYQRPPLSKAFLSGRAAEHELALRGADYYTANDITLVCGEWVDTITLDDDAAGSGEAVTRSGRTIAFDRLAFTVGGTPRRMRAHGAELAGIHYLRTIDDAVALKESLDDASRVVVVGGGFVGLEIAAAATASGKDVTVLEAQDRLMARAVAPEMSRFYADAHQRRGTRIVLDAAVSGFRGTDRVSGVELADGRVIDADVVVIGIGLIAHTELAASVGLASEGGIDVDAFGRTRIPGIVAAGDCAVSSHPVHGPVRLESVPNAIAQAKAAAASLMGHEPGVTAVPWFWSDQADLKLQMAGLTMGHDQVVVRGDPDSERFSALYYRDGQLASIEAVNAPLDYMTARRILEAGGNIPPEAAGDTDIPLKKYLTR</sequence>
<evidence type="ECO:0000256" key="2">
    <source>
        <dbReference type="ARBA" id="ARBA00022630"/>
    </source>
</evidence>
<keyword evidence="8" id="KW-1185">Reference proteome</keyword>
<protein>
    <submittedName>
        <fullName evidence="7">3-phenylpropionate/trans-cinnamate dioxygenase ferredoxin reductase subunit</fullName>
        <ecNumber evidence="7">1.18.1.3</ecNumber>
    </submittedName>
</protein>
<dbReference type="Gene3D" id="3.30.390.30">
    <property type="match status" value="1"/>
</dbReference>
<keyword evidence="4 7" id="KW-0560">Oxidoreductase</keyword>
<dbReference type="SUPFAM" id="SSF51905">
    <property type="entry name" value="FAD/NAD(P)-binding domain"/>
    <property type="match status" value="1"/>
</dbReference>
<dbReference type="GO" id="GO:0008860">
    <property type="term" value="F:ferredoxin-NAD+ reductase activity"/>
    <property type="evidence" value="ECO:0007669"/>
    <property type="project" value="UniProtKB-EC"/>
</dbReference>
<dbReference type="PANTHER" id="PTHR43557:SF2">
    <property type="entry name" value="RIESKE DOMAIN-CONTAINING PROTEIN-RELATED"/>
    <property type="match status" value="1"/>
</dbReference>
<dbReference type="InterPro" id="IPR036188">
    <property type="entry name" value="FAD/NAD-bd_sf"/>
</dbReference>
<evidence type="ECO:0000256" key="1">
    <source>
        <dbReference type="ARBA" id="ARBA00001974"/>
    </source>
</evidence>
<dbReference type="EMBL" id="JAVDYI010000001">
    <property type="protein sequence ID" value="MDR7357900.1"/>
    <property type="molecule type" value="Genomic_DNA"/>
</dbReference>
<dbReference type="SUPFAM" id="SSF55424">
    <property type="entry name" value="FAD/NAD-linked reductases, dimerisation (C-terminal) domain"/>
    <property type="match status" value="1"/>
</dbReference>
<evidence type="ECO:0000313" key="7">
    <source>
        <dbReference type="EMBL" id="MDR7357900.1"/>
    </source>
</evidence>
<keyword evidence="2" id="KW-0285">Flavoprotein</keyword>
<organism evidence="7 8">
    <name type="scientific">Paeniglutamicibacter sulfureus</name>
    <dbReference type="NCBI Taxonomy" id="43666"/>
    <lineage>
        <taxon>Bacteria</taxon>
        <taxon>Bacillati</taxon>
        <taxon>Actinomycetota</taxon>
        <taxon>Actinomycetes</taxon>
        <taxon>Micrococcales</taxon>
        <taxon>Micrococcaceae</taxon>
        <taxon>Paeniglutamicibacter</taxon>
    </lineage>
</organism>
<dbReference type="InterPro" id="IPR023753">
    <property type="entry name" value="FAD/NAD-binding_dom"/>
</dbReference>
<comment type="cofactor">
    <cofactor evidence="1">
        <name>FAD</name>
        <dbReference type="ChEBI" id="CHEBI:57692"/>
    </cofactor>
</comment>
<dbReference type="Pfam" id="PF14759">
    <property type="entry name" value="Reductase_C"/>
    <property type="match status" value="1"/>
</dbReference>